<dbReference type="AlphaFoldDB" id="A0A8J2U7Z2"/>
<evidence type="ECO:0000313" key="2">
    <source>
        <dbReference type="EMBL" id="GGA85063.1"/>
    </source>
</evidence>
<name>A0A8J2U7Z2_9BACT</name>
<protein>
    <recommendedName>
        <fullName evidence="1">Cyclophilin-like domain-containing protein</fullName>
    </recommendedName>
</protein>
<reference evidence="2" key="1">
    <citation type="journal article" date="2014" name="Int. J. Syst. Evol. Microbiol.">
        <title>Complete genome sequence of Corynebacterium casei LMG S-19264T (=DSM 44701T), isolated from a smear-ripened cheese.</title>
        <authorList>
            <consortium name="US DOE Joint Genome Institute (JGI-PGF)"/>
            <person name="Walter F."/>
            <person name="Albersmeier A."/>
            <person name="Kalinowski J."/>
            <person name="Ruckert C."/>
        </authorList>
    </citation>
    <scope>NUCLEOTIDE SEQUENCE</scope>
    <source>
        <strain evidence="2">CGMCC 1.15448</strain>
    </source>
</reference>
<feature type="domain" description="Cyclophilin-like" evidence="1">
    <location>
        <begin position="5"/>
        <end position="112"/>
    </location>
</feature>
<evidence type="ECO:0000259" key="1">
    <source>
        <dbReference type="Pfam" id="PF18050"/>
    </source>
</evidence>
<reference evidence="2" key="2">
    <citation type="submission" date="2020-09" db="EMBL/GenBank/DDBJ databases">
        <authorList>
            <person name="Sun Q."/>
            <person name="Zhou Y."/>
        </authorList>
    </citation>
    <scope>NUCLEOTIDE SEQUENCE</scope>
    <source>
        <strain evidence="2">CGMCC 1.15448</strain>
    </source>
</reference>
<keyword evidence="3" id="KW-1185">Reference proteome</keyword>
<dbReference type="RefSeq" id="WP_188928217.1">
    <property type="nucleotide sequence ID" value="NZ_BMJC01000001.1"/>
</dbReference>
<gene>
    <name evidence="2" type="ORF">GCM10011511_05110</name>
</gene>
<dbReference type="SUPFAM" id="SSF50891">
    <property type="entry name" value="Cyclophilin-like"/>
    <property type="match status" value="1"/>
</dbReference>
<evidence type="ECO:0000313" key="3">
    <source>
        <dbReference type="Proteomes" id="UP000607559"/>
    </source>
</evidence>
<dbReference type="InterPro" id="IPR041183">
    <property type="entry name" value="Cyclophilin-like"/>
</dbReference>
<dbReference type="Proteomes" id="UP000607559">
    <property type="component" value="Unassembled WGS sequence"/>
</dbReference>
<dbReference type="EMBL" id="BMJC01000001">
    <property type="protein sequence ID" value="GGA85063.1"/>
    <property type="molecule type" value="Genomic_DNA"/>
</dbReference>
<comment type="caution">
    <text evidence="2">The sequence shown here is derived from an EMBL/GenBank/DDBJ whole genome shotgun (WGS) entry which is preliminary data.</text>
</comment>
<sequence>MRIKITSANGEWTATLNSSAAAKDFASLLPLKLVLNDYNGTEKIADLPKRLVVDGAPEGSAASEGDLTYYAPWGNLAIFYKGFGYSRGLVIIGKMDGGAQALRGRDPLPVTIMKL</sequence>
<dbReference type="InterPro" id="IPR029000">
    <property type="entry name" value="Cyclophilin-like_dom_sf"/>
</dbReference>
<dbReference type="Gene3D" id="2.40.100.20">
    <property type="match status" value="1"/>
</dbReference>
<accession>A0A8J2U7Z2</accession>
<proteinExistence type="predicted"/>
<organism evidence="2 3">
    <name type="scientific">Puia dinghuensis</name>
    <dbReference type="NCBI Taxonomy" id="1792502"/>
    <lineage>
        <taxon>Bacteria</taxon>
        <taxon>Pseudomonadati</taxon>
        <taxon>Bacteroidota</taxon>
        <taxon>Chitinophagia</taxon>
        <taxon>Chitinophagales</taxon>
        <taxon>Chitinophagaceae</taxon>
        <taxon>Puia</taxon>
    </lineage>
</organism>
<dbReference type="Pfam" id="PF18050">
    <property type="entry name" value="Cyclophil_like2"/>
    <property type="match status" value="1"/>
</dbReference>